<name>A0A1B8GU43_9PEZI</name>
<protein>
    <recommendedName>
        <fullName evidence="3">Sulfatase N-terminal domain-containing protein</fullName>
    </recommendedName>
</protein>
<accession>A0A1B8GU43</accession>
<dbReference type="Pfam" id="PF00884">
    <property type="entry name" value="Sulfatase"/>
    <property type="match status" value="1"/>
</dbReference>
<dbReference type="GO" id="GO:0004065">
    <property type="term" value="F:arylsulfatase activity"/>
    <property type="evidence" value="ECO:0007669"/>
    <property type="project" value="TreeGrafter"/>
</dbReference>
<dbReference type="Proteomes" id="UP000091956">
    <property type="component" value="Unassembled WGS sequence"/>
</dbReference>
<dbReference type="CDD" id="cd16027">
    <property type="entry name" value="SGSH"/>
    <property type="match status" value="1"/>
</dbReference>
<evidence type="ECO:0000256" key="1">
    <source>
        <dbReference type="ARBA" id="ARBA00008779"/>
    </source>
</evidence>
<dbReference type="GeneID" id="28836139"/>
<dbReference type="RefSeq" id="XP_018133086.1">
    <property type="nucleotide sequence ID" value="XM_018272258.2"/>
</dbReference>
<reference evidence="4 5" key="1">
    <citation type="submission" date="2016-03" db="EMBL/GenBank/DDBJ databases">
        <title>Comparative genomics of Pseudogymnoascus destructans, the fungus causing white-nose syndrome of bats.</title>
        <authorList>
            <person name="Palmer J.M."/>
            <person name="Drees K.P."/>
            <person name="Foster J.T."/>
            <person name="Lindner D.L."/>
        </authorList>
    </citation>
    <scope>NUCLEOTIDE SEQUENCE [LARGE SCALE GENOMIC DNA]</scope>
    <source>
        <strain evidence="4 5">UAMH 10579</strain>
    </source>
</reference>
<proteinExistence type="inferred from homology"/>
<dbReference type="Gene3D" id="3.40.720.10">
    <property type="entry name" value="Alkaline Phosphatase, subunit A"/>
    <property type="match status" value="1"/>
</dbReference>
<sequence>MAESRDASGQKKNILFLIADDLGKYLNCYGAKNIKTPNINLLASQGTQFDMAFTSTASCSASRSVMYTGLHTHQNGQYGLACERHHFATFDYIETVPAVFNSLGYQTGIIGKVHVGPASSYPWEIREESGTRNVGWVADRAESFFEKAKETDRPFHLTVGYIDPHRDLTRSGFGNEDFGDARVKVTTVQPEDVEIPSFLNDLPEVRTELVEYYQSIQRLDAGVGLILDALERQGLSDSTLVCFVSDNGAPFINSKTTLYDAGIRLPVIVRAPQLKGGVVSPNMISYIDFFPTLLDWAGAKGHVLSENSRSPARLGTSFLQILDAKELLPEEKWQHHVFGSHTFHEVQNYWPTRYLRSRRYKYHRNLAWRLDFPFASDMYGSLSWDGIRNTPPPVMLGPRSLKNYIWRPQEELYDMEKDPQEVNNLALNEEYENVIKEYRTKLEAWQLKTNDAWLYRDGVSVAMNQHHIDAGLKIPDRFEIDVDNPGNRDVACWSPENVGQRSA</sequence>
<comment type="similarity">
    <text evidence="1">Belongs to the sulfatase family.</text>
</comment>
<keyword evidence="5" id="KW-1185">Reference proteome</keyword>
<dbReference type="InterPro" id="IPR050738">
    <property type="entry name" value="Sulfatase"/>
</dbReference>
<evidence type="ECO:0000256" key="2">
    <source>
        <dbReference type="ARBA" id="ARBA00022801"/>
    </source>
</evidence>
<dbReference type="OrthoDB" id="103349at2759"/>
<dbReference type="EMBL" id="KV460213">
    <property type="protein sequence ID" value="OBT99353.1"/>
    <property type="molecule type" value="Genomic_DNA"/>
</dbReference>
<dbReference type="PANTHER" id="PTHR42693:SF53">
    <property type="entry name" value="ENDO-4-O-SULFATASE"/>
    <property type="match status" value="1"/>
</dbReference>
<evidence type="ECO:0000313" key="5">
    <source>
        <dbReference type="Proteomes" id="UP000091956"/>
    </source>
</evidence>
<dbReference type="STRING" id="342668.A0A1B8GU43"/>
<organism evidence="4 5">
    <name type="scientific">Pseudogymnoascus verrucosus</name>
    <dbReference type="NCBI Taxonomy" id="342668"/>
    <lineage>
        <taxon>Eukaryota</taxon>
        <taxon>Fungi</taxon>
        <taxon>Dikarya</taxon>
        <taxon>Ascomycota</taxon>
        <taxon>Pezizomycotina</taxon>
        <taxon>Leotiomycetes</taxon>
        <taxon>Thelebolales</taxon>
        <taxon>Thelebolaceae</taxon>
        <taxon>Pseudogymnoascus</taxon>
    </lineage>
</organism>
<dbReference type="AlphaFoldDB" id="A0A1B8GU43"/>
<feature type="domain" description="Sulfatase N-terminal" evidence="3">
    <location>
        <begin position="12"/>
        <end position="299"/>
    </location>
</feature>
<evidence type="ECO:0000259" key="3">
    <source>
        <dbReference type="Pfam" id="PF00884"/>
    </source>
</evidence>
<dbReference type="InterPro" id="IPR017850">
    <property type="entry name" value="Alkaline_phosphatase_core_sf"/>
</dbReference>
<gene>
    <name evidence="4" type="ORF">VE01_02753</name>
</gene>
<reference evidence="5" key="2">
    <citation type="journal article" date="2018" name="Nat. Commun.">
        <title>Extreme sensitivity to ultraviolet light in the fungal pathogen causing white-nose syndrome of bats.</title>
        <authorList>
            <person name="Palmer J.M."/>
            <person name="Drees K.P."/>
            <person name="Foster J.T."/>
            <person name="Lindner D.L."/>
        </authorList>
    </citation>
    <scope>NUCLEOTIDE SEQUENCE [LARGE SCALE GENOMIC DNA]</scope>
    <source>
        <strain evidence="5">UAMH 10579</strain>
    </source>
</reference>
<dbReference type="InterPro" id="IPR000917">
    <property type="entry name" value="Sulfatase_N"/>
</dbReference>
<evidence type="ECO:0000313" key="4">
    <source>
        <dbReference type="EMBL" id="OBT99353.1"/>
    </source>
</evidence>
<dbReference type="PANTHER" id="PTHR42693">
    <property type="entry name" value="ARYLSULFATASE FAMILY MEMBER"/>
    <property type="match status" value="1"/>
</dbReference>
<keyword evidence="2" id="KW-0378">Hydrolase</keyword>
<dbReference type="SUPFAM" id="SSF53649">
    <property type="entry name" value="Alkaline phosphatase-like"/>
    <property type="match status" value="1"/>
</dbReference>